<proteinExistence type="predicted"/>
<evidence type="ECO:0000313" key="3">
    <source>
        <dbReference type="Proteomes" id="UP000094291"/>
    </source>
</evidence>
<keyword evidence="1" id="KW-0472">Membrane</keyword>
<organism evidence="2 3">
    <name type="scientific">Terasakiispira papahanaumokuakeensis</name>
    <dbReference type="NCBI Taxonomy" id="197479"/>
    <lineage>
        <taxon>Bacteria</taxon>
        <taxon>Pseudomonadati</taxon>
        <taxon>Pseudomonadota</taxon>
        <taxon>Gammaproteobacteria</taxon>
        <taxon>Oceanospirillales</taxon>
        <taxon>Terasakiispira</taxon>
    </lineage>
</organism>
<sequence>MEFVQKKRSTKHVFTLYDHYFNFAYEDRSGSSDGDLHYADFPQKSSIQIEQNEWLRNVGYLWMVLGVLQFGYAIYADASLSGKGVWILLGIACIIWSNYSKVKYTVFRSGRGNIWVIQDKQHDQIIDEINKRRKSQLLQWFGDVNPENDLDNEIQKFQWLAEQGVLSEAESENKIAQVEFLKIEHSGVQREWLN</sequence>
<dbReference type="EMBL" id="MDTQ01000001">
    <property type="protein sequence ID" value="ODC05389.1"/>
    <property type="molecule type" value="Genomic_DNA"/>
</dbReference>
<keyword evidence="1" id="KW-0812">Transmembrane</keyword>
<feature type="transmembrane region" description="Helical" evidence="1">
    <location>
        <begin position="54"/>
        <end position="74"/>
    </location>
</feature>
<evidence type="ECO:0000256" key="1">
    <source>
        <dbReference type="SAM" id="Phobius"/>
    </source>
</evidence>
<reference evidence="2 3" key="1">
    <citation type="submission" date="2016-08" db="EMBL/GenBank/DDBJ databases">
        <authorList>
            <person name="Seilhamer J.J."/>
        </authorList>
    </citation>
    <scope>NUCLEOTIDE SEQUENCE [LARGE SCALE GENOMIC DNA]</scope>
    <source>
        <strain evidence="2 3">PH27A</strain>
    </source>
</reference>
<dbReference type="AlphaFoldDB" id="A0A1E2VEG4"/>
<gene>
    <name evidence="2" type="ORF">BFW38_11255</name>
</gene>
<dbReference type="RefSeq" id="WP_069000409.1">
    <property type="nucleotide sequence ID" value="NZ_MDTQ01000001.1"/>
</dbReference>
<comment type="caution">
    <text evidence="2">The sequence shown here is derived from an EMBL/GenBank/DDBJ whole genome shotgun (WGS) entry which is preliminary data.</text>
</comment>
<keyword evidence="3" id="KW-1185">Reference proteome</keyword>
<protein>
    <submittedName>
        <fullName evidence="2">Uncharacterized protein</fullName>
    </submittedName>
</protein>
<evidence type="ECO:0000313" key="2">
    <source>
        <dbReference type="EMBL" id="ODC05389.1"/>
    </source>
</evidence>
<keyword evidence="1" id="KW-1133">Transmembrane helix</keyword>
<feature type="transmembrane region" description="Helical" evidence="1">
    <location>
        <begin position="80"/>
        <end position="99"/>
    </location>
</feature>
<name>A0A1E2VEG4_9GAMM</name>
<dbReference type="OrthoDB" id="5982841at2"/>
<dbReference type="Proteomes" id="UP000094291">
    <property type="component" value="Unassembled WGS sequence"/>
</dbReference>
<accession>A0A1E2VEG4</accession>